<protein>
    <submittedName>
        <fullName evidence="1">Uncharacterized protein</fullName>
    </submittedName>
</protein>
<name>A0A8C1SVJ5_CYPCA</name>
<evidence type="ECO:0000313" key="2">
    <source>
        <dbReference type="Proteomes" id="UP000694700"/>
    </source>
</evidence>
<accession>A0A8C1SVJ5</accession>
<reference evidence="1" key="1">
    <citation type="submission" date="2025-08" db="UniProtKB">
        <authorList>
            <consortium name="Ensembl"/>
        </authorList>
    </citation>
    <scope>IDENTIFICATION</scope>
</reference>
<dbReference type="AlphaFoldDB" id="A0A8C1SVJ5"/>
<organism evidence="1 2">
    <name type="scientific">Cyprinus carpio</name>
    <name type="common">Common carp</name>
    <dbReference type="NCBI Taxonomy" id="7962"/>
    <lineage>
        <taxon>Eukaryota</taxon>
        <taxon>Metazoa</taxon>
        <taxon>Chordata</taxon>
        <taxon>Craniata</taxon>
        <taxon>Vertebrata</taxon>
        <taxon>Euteleostomi</taxon>
        <taxon>Actinopterygii</taxon>
        <taxon>Neopterygii</taxon>
        <taxon>Teleostei</taxon>
        <taxon>Ostariophysi</taxon>
        <taxon>Cypriniformes</taxon>
        <taxon>Cyprinidae</taxon>
        <taxon>Cyprininae</taxon>
        <taxon>Cyprinus</taxon>
    </lineage>
</organism>
<sequence>MEHIQGALKSMSHGFGCKESVFEESCMSPTILKNFSYRRLSDDGRIPDSKTSSTIRVYLPNKQRTVVTINNPCYPRTLSVNV</sequence>
<evidence type="ECO:0000313" key="1">
    <source>
        <dbReference type="Ensembl" id="ENSCCRP00015013679.1"/>
    </source>
</evidence>
<proteinExistence type="predicted"/>
<dbReference type="Gene3D" id="3.10.20.90">
    <property type="entry name" value="Phosphatidylinositol 3-kinase Catalytic Subunit, Chain A, domain 1"/>
    <property type="match status" value="1"/>
</dbReference>
<dbReference type="Proteomes" id="UP000694700">
    <property type="component" value="Unplaced"/>
</dbReference>
<dbReference type="Ensembl" id="ENSCCRT00015014164.1">
    <property type="protein sequence ID" value="ENSCCRP00015013679.1"/>
    <property type="gene ID" value="ENSCCRG00015006205.1"/>
</dbReference>